<dbReference type="Proteomes" id="UP000053593">
    <property type="component" value="Unassembled WGS sequence"/>
</dbReference>
<reference evidence="2 3" key="1">
    <citation type="submission" date="2014-04" db="EMBL/GenBank/DDBJ databases">
        <title>Evolutionary Origins and Diversification of the Mycorrhizal Mutualists.</title>
        <authorList>
            <consortium name="DOE Joint Genome Institute"/>
            <consortium name="Mycorrhizal Genomics Consortium"/>
            <person name="Kohler A."/>
            <person name="Kuo A."/>
            <person name="Nagy L.G."/>
            <person name="Floudas D."/>
            <person name="Copeland A."/>
            <person name="Barry K.W."/>
            <person name="Cichocki N."/>
            <person name="Veneault-Fourrey C."/>
            <person name="LaButti K."/>
            <person name="Lindquist E.A."/>
            <person name="Lipzen A."/>
            <person name="Lundell T."/>
            <person name="Morin E."/>
            <person name="Murat C."/>
            <person name="Riley R."/>
            <person name="Ohm R."/>
            <person name="Sun H."/>
            <person name="Tunlid A."/>
            <person name="Henrissat B."/>
            <person name="Grigoriev I.V."/>
            <person name="Hibbett D.S."/>
            <person name="Martin F."/>
        </authorList>
    </citation>
    <scope>NUCLEOTIDE SEQUENCE [LARGE SCALE GENOMIC DNA]</scope>
    <source>
        <strain evidence="2 3">FD-317 M1</strain>
    </source>
</reference>
<dbReference type="HOGENOM" id="CLU_2413478_0_0_1"/>
<evidence type="ECO:0000313" key="2">
    <source>
        <dbReference type="EMBL" id="KIK58087.1"/>
    </source>
</evidence>
<organism evidence="2 3">
    <name type="scientific">Collybiopsis luxurians FD-317 M1</name>
    <dbReference type="NCBI Taxonomy" id="944289"/>
    <lineage>
        <taxon>Eukaryota</taxon>
        <taxon>Fungi</taxon>
        <taxon>Dikarya</taxon>
        <taxon>Basidiomycota</taxon>
        <taxon>Agaricomycotina</taxon>
        <taxon>Agaricomycetes</taxon>
        <taxon>Agaricomycetidae</taxon>
        <taxon>Agaricales</taxon>
        <taxon>Marasmiineae</taxon>
        <taxon>Omphalotaceae</taxon>
        <taxon>Collybiopsis</taxon>
        <taxon>Collybiopsis luxurians</taxon>
    </lineage>
</organism>
<dbReference type="EMBL" id="KN834787">
    <property type="protein sequence ID" value="KIK58087.1"/>
    <property type="molecule type" value="Genomic_DNA"/>
</dbReference>
<name>A0A0D0CIG5_9AGAR</name>
<protein>
    <submittedName>
        <fullName evidence="2">Uncharacterized protein</fullName>
    </submittedName>
</protein>
<proteinExistence type="predicted"/>
<dbReference type="AlphaFoldDB" id="A0A0D0CIG5"/>
<evidence type="ECO:0000256" key="1">
    <source>
        <dbReference type="SAM" id="SignalP"/>
    </source>
</evidence>
<accession>A0A0D0CIG5</accession>
<evidence type="ECO:0000313" key="3">
    <source>
        <dbReference type="Proteomes" id="UP000053593"/>
    </source>
</evidence>
<sequence>MRFTFTSVLFVVFSVLFTIFTAEAAAISRPQKFARAVDVPVLDRAIEAHQPVAGKRTHSRDFRAVPRVVEERSEVPPSLNRRLHARDFRAVH</sequence>
<feature type="chain" id="PRO_5002220324" evidence="1">
    <location>
        <begin position="25"/>
        <end position="92"/>
    </location>
</feature>
<keyword evidence="3" id="KW-1185">Reference proteome</keyword>
<feature type="signal peptide" evidence="1">
    <location>
        <begin position="1"/>
        <end position="24"/>
    </location>
</feature>
<keyword evidence="1" id="KW-0732">Signal</keyword>
<gene>
    <name evidence="2" type="ORF">GYMLUDRAFT_45638</name>
</gene>